<sequence length="168" mass="18832">MRLFEAYLADRMLLPLILEHAQEHGWIEDLANTGLNSGSDISIDLAALAHSKGLFDLESWSTRLLQIAPQAFARAVFELMKRKAEDEVLVQREHQPRSTVFLPVKTVHLLLGCLQEHVSDEDLLVLQRECVAAYPRLINYGEGFDAIIDANGETSNAMSEEADAKMQD</sequence>
<comment type="caution">
    <text evidence="2">The sequence shown here is derived from an EMBL/GenBank/DDBJ whole genome shotgun (WGS) entry which is preliminary data.</text>
</comment>
<organism evidence="2 3">
    <name type="scientific">Cryomyces antarcticus</name>
    <dbReference type="NCBI Taxonomy" id="329879"/>
    <lineage>
        <taxon>Eukaryota</taxon>
        <taxon>Fungi</taxon>
        <taxon>Dikarya</taxon>
        <taxon>Ascomycota</taxon>
        <taxon>Pezizomycotina</taxon>
        <taxon>Dothideomycetes</taxon>
        <taxon>Dothideomycetes incertae sedis</taxon>
        <taxon>Cryomyces</taxon>
    </lineage>
</organism>
<protein>
    <submittedName>
        <fullName evidence="2">CCR4-NOT core subunit cdc39</fullName>
    </submittedName>
</protein>
<keyword evidence="3" id="KW-1185">Reference proteome</keyword>
<proteinExistence type="predicted"/>
<evidence type="ECO:0000259" key="1">
    <source>
        <dbReference type="Pfam" id="PF16418"/>
    </source>
</evidence>
<dbReference type="InterPro" id="IPR040398">
    <property type="entry name" value="Not1"/>
</dbReference>
<feature type="non-terminal residue" evidence="2">
    <location>
        <position position="168"/>
    </location>
</feature>
<name>A0ABR0M208_9PEZI</name>
<evidence type="ECO:0000313" key="2">
    <source>
        <dbReference type="EMBL" id="KAK5276867.1"/>
    </source>
</evidence>
<dbReference type="Proteomes" id="UP001357485">
    <property type="component" value="Unassembled WGS sequence"/>
</dbReference>
<reference evidence="2 3" key="1">
    <citation type="submission" date="2023-08" db="EMBL/GenBank/DDBJ databases">
        <title>Black Yeasts Isolated from many extreme environments.</title>
        <authorList>
            <person name="Coleine C."/>
            <person name="Stajich J.E."/>
            <person name="Selbmann L."/>
        </authorList>
    </citation>
    <scope>NUCLEOTIDE SEQUENCE [LARGE SCALE GENOMIC DNA]</scope>
    <source>
        <strain evidence="2 3">CCFEE 536</strain>
    </source>
</reference>
<dbReference type="EMBL" id="JAVRRA010003046">
    <property type="protein sequence ID" value="KAK5276867.1"/>
    <property type="molecule type" value="Genomic_DNA"/>
</dbReference>
<evidence type="ECO:0000313" key="3">
    <source>
        <dbReference type="Proteomes" id="UP001357485"/>
    </source>
</evidence>
<dbReference type="PANTHER" id="PTHR13162">
    <property type="entry name" value="CCR4-NOT TRANSCRIPTION COMPLEX"/>
    <property type="match status" value="1"/>
</dbReference>
<gene>
    <name evidence="2" type="primary">CDC39_7</name>
    <name evidence="2" type="ORF">LTR16_010578</name>
</gene>
<dbReference type="Pfam" id="PF16418">
    <property type="entry name" value="CNOT1_HEAT"/>
    <property type="match status" value="1"/>
</dbReference>
<feature type="domain" description="CCR4-NOT transcription complex subunit 1 HEAT repeat" evidence="1">
    <location>
        <begin position="2"/>
        <end position="115"/>
    </location>
</feature>
<dbReference type="PANTHER" id="PTHR13162:SF8">
    <property type="entry name" value="CCR4-NOT TRANSCRIPTION COMPLEX SUBUNIT 1"/>
    <property type="match status" value="1"/>
</dbReference>
<dbReference type="InterPro" id="IPR032194">
    <property type="entry name" value="CNOT1_HEAT"/>
</dbReference>
<accession>A0ABR0M208</accession>